<proteinExistence type="predicted"/>
<evidence type="ECO:0000313" key="2">
    <source>
        <dbReference type="EMBL" id="SUV65083.1"/>
    </source>
</evidence>
<feature type="transmembrane region" description="Helical" evidence="1">
    <location>
        <begin position="30"/>
        <end position="50"/>
    </location>
</feature>
<keyword evidence="1" id="KW-0812">Transmembrane</keyword>
<organism evidence="2 3">
    <name type="scientific">Bordetella pertussis</name>
    <dbReference type="NCBI Taxonomy" id="520"/>
    <lineage>
        <taxon>Bacteria</taxon>
        <taxon>Pseudomonadati</taxon>
        <taxon>Pseudomonadota</taxon>
        <taxon>Betaproteobacteria</taxon>
        <taxon>Burkholderiales</taxon>
        <taxon>Alcaligenaceae</taxon>
        <taxon>Bordetella</taxon>
    </lineage>
</organism>
<name>A0A0E8F975_BORPT</name>
<dbReference type="Proteomes" id="UP000255014">
    <property type="component" value="Unassembled WGS sequence"/>
</dbReference>
<evidence type="ECO:0000256" key="1">
    <source>
        <dbReference type="SAM" id="Phobius"/>
    </source>
</evidence>
<keyword evidence="1" id="KW-0472">Membrane</keyword>
<accession>A0A0E8F975</accession>
<dbReference type="AlphaFoldDB" id="A0A0E8F975"/>
<keyword evidence="1" id="KW-1133">Transmembrane helix</keyword>
<reference evidence="2 3" key="1">
    <citation type="submission" date="2018-06" db="EMBL/GenBank/DDBJ databases">
        <authorList>
            <consortium name="Pathogen Informatics"/>
            <person name="Doyle S."/>
        </authorList>
    </citation>
    <scope>NUCLEOTIDE SEQUENCE [LARGE SCALE GENOMIC DNA]</scope>
    <source>
        <strain evidence="2 3">NCTC10911</strain>
    </source>
</reference>
<sequence length="60" mass="6642">MLGLILDPLFSMLPLTRAIGEVTWSANNEFLLVAIPLFIMLGEVLLRAGFAERMYAAMSL</sequence>
<evidence type="ECO:0000313" key="3">
    <source>
        <dbReference type="Proteomes" id="UP000255014"/>
    </source>
</evidence>
<gene>
    <name evidence="2" type="ORF">NCTC10911_02122</name>
</gene>
<dbReference type="EMBL" id="UFTT01000002">
    <property type="protein sequence ID" value="SUV65083.1"/>
    <property type="molecule type" value="Genomic_DNA"/>
</dbReference>
<protein>
    <submittedName>
        <fullName evidence="2">TRAP-type mannitol/chloroaromatic compound transport system, large permease component</fullName>
    </submittedName>
</protein>